<dbReference type="Proteomes" id="UP000796880">
    <property type="component" value="Unassembled WGS sequence"/>
</dbReference>
<dbReference type="OrthoDB" id="2020426at2759"/>
<proteinExistence type="predicted"/>
<reference evidence="5" key="1">
    <citation type="submission" date="2020-03" db="EMBL/GenBank/DDBJ databases">
        <title>A high-quality chromosome-level genome assembly of a woody plant with both climbing and erect habits, Rhamnella rubrinervis.</title>
        <authorList>
            <person name="Lu Z."/>
            <person name="Yang Y."/>
            <person name="Zhu X."/>
            <person name="Sun Y."/>
        </authorList>
    </citation>
    <scope>NUCLEOTIDE SEQUENCE</scope>
    <source>
        <strain evidence="5">BYM</strain>
        <tissue evidence="5">Leaf</tissue>
    </source>
</reference>
<keyword evidence="1" id="KW-0175">Coiled coil</keyword>
<evidence type="ECO:0000259" key="3">
    <source>
        <dbReference type="Pfam" id="PF11331"/>
    </source>
</evidence>
<evidence type="ECO:0000313" key="6">
    <source>
        <dbReference type="Proteomes" id="UP000796880"/>
    </source>
</evidence>
<evidence type="ECO:0000313" key="5">
    <source>
        <dbReference type="EMBL" id="KAF3439892.1"/>
    </source>
</evidence>
<dbReference type="GO" id="GO:1900150">
    <property type="term" value="P:regulation of defense response to fungus"/>
    <property type="evidence" value="ECO:0007669"/>
    <property type="project" value="InterPro"/>
</dbReference>
<evidence type="ECO:0000259" key="4">
    <source>
        <dbReference type="Pfam" id="PF22910"/>
    </source>
</evidence>
<feature type="compositionally biased region" description="Polar residues" evidence="2">
    <location>
        <begin position="673"/>
        <end position="689"/>
    </location>
</feature>
<comment type="caution">
    <text evidence="5">The sequence shown here is derived from an EMBL/GenBank/DDBJ whole genome shotgun (WGS) entry which is preliminary data.</text>
</comment>
<dbReference type="PANTHER" id="PTHR31105">
    <property type="entry name" value="EXTRA-LARGE G-PROTEIN-LIKE"/>
    <property type="match status" value="1"/>
</dbReference>
<feature type="compositionally biased region" description="Polar residues" evidence="2">
    <location>
        <begin position="608"/>
        <end position="632"/>
    </location>
</feature>
<feature type="region of interest" description="Disordered" evidence="2">
    <location>
        <begin position="44"/>
        <end position="63"/>
    </location>
</feature>
<feature type="compositionally biased region" description="Basic and acidic residues" evidence="2">
    <location>
        <begin position="211"/>
        <end position="228"/>
    </location>
</feature>
<dbReference type="PANTHER" id="PTHR31105:SF58">
    <property type="entry name" value="G-LIKE PROTEIN, PUTATIVE (DUF3133)-RELATED"/>
    <property type="match status" value="1"/>
</dbReference>
<feature type="compositionally biased region" description="Polar residues" evidence="2">
    <location>
        <begin position="192"/>
        <end position="210"/>
    </location>
</feature>
<feature type="compositionally biased region" description="Basic and acidic residues" evidence="2">
    <location>
        <begin position="49"/>
        <end position="58"/>
    </location>
</feature>
<dbReference type="AlphaFoldDB" id="A0A8K0DYJ1"/>
<evidence type="ECO:0000256" key="1">
    <source>
        <dbReference type="SAM" id="Coils"/>
    </source>
</evidence>
<dbReference type="InterPro" id="IPR021480">
    <property type="entry name" value="Zinc_ribbon_12"/>
</dbReference>
<dbReference type="InterPro" id="IPR055126">
    <property type="entry name" value="EDR4-like_N"/>
</dbReference>
<feature type="region of interest" description="Disordered" evidence="2">
    <location>
        <begin position="608"/>
        <end position="713"/>
    </location>
</feature>
<feature type="domain" description="Enhanced disease resistance 4-like N-terminal" evidence="4">
    <location>
        <begin position="7"/>
        <end position="39"/>
    </location>
</feature>
<name>A0A8K0DYJ1_9ROSA</name>
<sequence>MEDSATVRLVRCPKCENLLPELADYSVYQCGGCGAVLRANDNRQQGDTLSEKSDEERVGGVSVKSDNSLEKRAVELCDASDSDVKSSAGSLRCDQSEFDLEKEHVSNAEKYRNQSKVTEEKWVVENGLDVSINRDEINTAMRSEHGDFSSKVGSTSANQKPTMIAGWKIGDGGEMDELHRIPRTDVEGVRFSTSNYQGEGPSNSQLGSSHSFEEPLKKHNDPDGPNRAQYIEHDRAELLKKLDELRDQLSRSCDMVDKPKEKFPLDGRMIPPDSYGGSDSWFPDASSGSNRASMQFARPNKHVGPSHFNHYAEPFPYSSGHEMPVQSFYPTVHNPHHIPGYRDPFGSQMLNGGPQHLPRQYQQPSHPYFSGQYVITNPDPFEPFPQDVMFHQPTCSCFHCYEKHRRGSAPVPSTSFSNKHFPDVSSNPMLYRHENPGAFGPCDPNKSRTAVHSNLHVLQPHTRWPSDLNSDGGNVRSRPRRMVLASGARRWRPISGGAPFLTCSNCFEVLQLPRKVLHMVKSQQKMQCGTCFTVISFSIVDKKIVLSVNKEKSKIPTGVYNGFNEAGKNSSTSSSHGHVNRLYANFSSDDYDNSGYDFQTIDREPVSLSTVPGLNSSKPQEMQSFHSSSPCTSEDENSPEVPIAQREVPKQWSNQTTLSPPPSGSPLQEHFDYSSNNHVVNRFGNGNRSSRADQEKMKSNKVNTRQNSLKEASLETEMEVSFNEYSNTGISQDSGDGCKEDYHQPKINKGGESFFTNIIKKSFRDFSRSNQTEDCGKSNVSVNGHQIPDRVVKKAEKLAGPIHPGQYWYDFQAGFWGVVDGPCLGIILPFIEEFNYPMPEKCSGGNTGVFVNGRELHQKDLDLLACRGLPTARDRSYIIEISGKVLDEDTGEELDSLGKLAPTVEKAKHGFGMKAPRATA</sequence>
<dbReference type="Pfam" id="PF22910">
    <property type="entry name" value="EDR4-like_1st"/>
    <property type="match status" value="1"/>
</dbReference>
<keyword evidence="6" id="KW-1185">Reference proteome</keyword>
<accession>A0A8K0DYJ1</accession>
<dbReference type="Pfam" id="PF11331">
    <property type="entry name" value="Zn_ribbon_12"/>
    <property type="match status" value="1"/>
</dbReference>
<evidence type="ECO:0000256" key="2">
    <source>
        <dbReference type="SAM" id="MobiDB-lite"/>
    </source>
</evidence>
<feature type="compositionally biased region" description="Polar residues" evidence="2">
    <location>
        <begin position="700"/>
        <end position="710"/>
    </location>
</feature>
<feature type="region of interest" description="Disordered" evidence="2">
    <location>
        <begin position="258"/>
        <end position="277"/>
    </location>
</feature>
<feature type="coiled-coil region" evidence="1">
    <location>
        <begin position="228"/>
        <end position="255"/>
    </location>
</feature>
<gene>
    <name evidence="5" type="ORF">FNV43_RR18170</name>
</gene>
<dbReference type="InterPro" id="IPR040244">
    <property type="entry name" value="EDR4-like"/>
</dbReference>
<feature type="domain" description="Probable zinc-ribbon" evidence="3">
    <location>
        <begin position="496"/>
        <end position="539"/>
    </location>
</feature>
<protein>
    <recommendedName>
        <fullName evidence="7">Zinc-ribbon domain-containing protein</fullName>
    </recommendedName>
</protein>
<dbReference type="EMBL" id="VOIH02000008">
    <property type="protein sequence ID" value="KAF3439892.1"/>
    <property type="molecule type" value="Genomic_DNA"/>
</dbReference>
<organism evidence="5 6">
    <name type="scientific">Rhamnella rubrinervis</name>
    <dbReference type="NCBI Taxonomy" id="2594499"/>
    <lineage>
        <taxon>Eukaryota</taxon>
        <taxon>Viridiplantae</taxon>
        <taxon>Streptophyta</taxon>
        <taxon>Embryophyta</taxon>
        <taxon>Tracheophyta</taxon>
        <taxon>Spermatophyta</taxon>
        <taxon>Magnoliopsida</taxon>
        <taxon>eudicotyledons</taxon>
        <taxon>Gunneridae</taxon>
        <taxon>Pentapetalae</taxon>
        <taxon>rosids</taxon>
        <taxon>fabids</taxon>
        <taxon>Rosales</taxon>
        <taxon>Rhamnaceae</taxon>
        <taxon>rhamnoid group</taxon>
        <taxon>Rhamneae</taxon>
        <taxon>Rhamnella</taxon>
    </lineage>
</organism>
<feature type="region of interest" description="Disordered" evidence="2">
    <location>
        <begin position="192"/>
        <end position="228"/>
    </location>
</feature>
<evidence type="ECO:0008006" key="7">
    <source>
        <dbReference type="Google" id="ProtNLM"/>
    </source>
</evidence>